<dbReference type="Proteomes" id="UP000030700">
    <property type="component" value="Unassembled WGS sequence"/>
</dbReference>
<sequence>MYSVNISIRSTDAAASQEFEQAAAQFVEELKNVSGLDVQAPTQKVANSKGELPLLTDIIAYGRSIGAFSAIYTLFKDLTARYFKAEVELKFPDGSSMMLKGLSLQEAEQKMKEHLEKYSPSPIVRAKG</sequence>
<gene>
    <name evidence="1" type="ORF">U14_05981</name>
</gene>
<organism evidence="1">
    <name type="scientific">Candidatus Moduliflexus flocculans</name>
    <dbReference type="NCBI Taxonomy" id="1499966"/>
    <lineage>
        <taxon>Bacteria</taxon>
        <taxon>Candidatus Moduliflexota</taxon>
        <taxon>Candidatus Moduliflexia</taxon>
        <taxon>Candidatus Moduliflexales</taxon>
        <taxon>Candidatus Moduliflexaceae</taxon>
    </lineage>
</organism>
<keyword evidence="2" id="KW-1185">Reference proteome</keyword>
<name>A0A081BTG2_9BACT</name>
<protein>
    <submittedName>
        <fullName evidence="1">Uncharacterized protein</fullName>
    </submittedName>
</protein>
<dbReference type="EMBL" id="DF820462">
    <property type="protein sequence ID" value="GAK54693.1"/>
    <property type="molecule type" value="Genomic_DNA"/>
</dbReference>
<reference evidence="1" key="1">
    <citation type="journal article" date="2015" name="PeerJ">
        <title>First genomic representation of candidate bacterial phylum KSB3 points to enhanced environmental sensing as a trigger of wastewater bulking.</title>
        <authorList>
            <person name="Sekiguchi Y."/>
            <person name="Ohashi A."/>
            <person name="Parks D.H."/>
            <person name="Yamauchi T."/>
            <person name="Tyson G.W."/>
            <person name="Hugenholtz P."/>
        </authorList>
    </citation>
    <scope>NUCLEOTIDE SEQUENCE [LARGE SCALE GENOMIC DNA]</scope>
</reference>
<dbReference type="HOGENOM" id="CLU_1966537_0_0_0"/>
<evidence type="ECO:0000313" key="2">
    <source>
        <dbReference type="Proteomes" id="UP000030700"/>
    </source>
</evidence>
<evidence type="ECO:0000313" key="1">
    <source>
        <dbReference type="EMBL" id="GAK54693.1"/>
    </source>
</evidence>
<dbReference type="AlphaFoldDB" id="A0A081BTG2"/>
<accession>A0A081BTG2</accession>
<proteinExistence type="predicted"/>
<dbReference type="STRING" id="1499966.U14_05981"/>